<sequence>ERSRNHLLKQERERIAERKENSYTRNGDSKIKATNKLDSPASFLNKRNKNKENIKPNYRNYNEGASKNQSTHEDTVQFMLLQIIGRLDKLEGQDSLSHIIPARDNLANRF</sequence>
<evidence type="ECO:0000256" key="1">
    <source>
        <dbReference type="SAM" id="MobiDB-lite"/>
    </source>
</evidence>
<evidence type="ECO:0000313" key="3">
    <source>
        <dbReference type="Proteomes" id="UP000789405"/>
    </source>
</evidence>
<protein>
    <submittedName>
        <fullName evidence="2">6303_t:CDS:1</fullName>
    </submittedName>
</protein>
<name>A0A9N9PG13_9GLOM</name>
<dbReference type="AlphaFoldDB" id="A0A9N9PG13"/>
<feature type="compositionally biased region" description="Polar residues" evidence="1">
    <location>
        <begin position="59"/>
        <end position="69"/>
    </location>
</feature>
<accession>A0A9N9PG13</accession>
<organism evidence="2 3">
    <name type="scientific">Dentiscutata erythropus</name>
    <dbReference type="NCBI Taxonomy" id="1348616"/>
    <lineage>
        <taxon>Eukaryota</taxon>
        <taxon>Fungi</taxon>
        <taxon>Fungi incertae sedis</taxon>
        <taxon>Mucoromycota</taxon>
        <taxon>Glomeromycotina</taxon>
        <taxon>Glomeromycetes</taxon>
        <taxon>Diversisporales</taxon>
        <taxon>Gigasporaceae</taxon>
        <taxon>Dentiscutata</taxon>
    </lineage>
</organism>
<evidence type="ECO:0000313" key="2">
    <source>
        <dbReference type="EMBL" id="CAG8816735.1"/>
    </source>
</evidence>
<feature type="region of interest" description="Disordered" evidence="1">
    <location>
        <begin position="1"/>
        <end position="72"/>
    </location>
</feature>
<keyword evidence="3" id="KW-1185">Reference proteome</keyword>
<dbReference type="EMBL" id="CAJVPY010054308">
    <property type="protein sequence ID" value="CAG8816735.1"/>
    <property type="molecule type" value="Genomic_DNA"/>
</dbReference>
<reference evidence="2" key="1">
    <citation type="submission" date="2021-06" db="EMBL/GenBank/DDBJ databases">
        <authorList>
            <person name="Kallberg Y."/>
            <person name="Tangrot J."/>
            <person name="Rosling A."/>
        </authorList>
    </citation>
    <scope>NUCLEOTIDE SEQUENCE</scope>
    <source>
        <strain evidence="2">MA453B</strain>
    </source>
</reference>
<comment type="caution">
    <text evidence="2">The sequence shown here is derived from an EMBL/GenBank/DDBJ whole genome shotgun (WGS) entry which is preliminary data.</text>
</comment>
<feature type="compositionally biased region" description="Basic and acidic residues" evidence="1">
    <location>
        <begin position="8"/>
        <end position="31"/>
    </location>
</feature>
<feature type="non-terminal residue" evidence="2">
    <location>
        <position position="1"/>
    </location>
</feature>
<dbReference type="Proteomes" id="UP000789405">
    <property type="component" value="Unassembled WGS sequence"/>
</dbReference>
<gene>
    <name evidence="2" type="ORF">DERYTH_LOCUS26325</name>
</gene>
<proteinExistence type="predicted"/>